<comment type="cofactor">
    <cofactor evidence="1">
        <name>Ca(2+)</name>
        <dbReference type="ChEBI" id="CHEBI:29108"/>
    </cofactor>
</comment>
<organism evidence="6">
    <name type="scientific">Cyprideis torosa</name>
    <dbReference type="NCBI Taxonomy" id="163714"/>
    <lineage>
        <taxon>Eukaryota</taxon>
        <taxon>Metazoa</taxon>
        <taxon>Ecdysozoa</taxon>
        <taxon>Arthropoda</taxon>
        <taxon>Crustacea</taxon>
        <taxon>Oligostraca</taxon>
        <taxon>Ostracoda</taxon>
        <taxon>Podocopa</taxon>
        <taxon>Podocopida</taxon>
        <taxon>Cytherocopina</taxon>
        <taxon>Cytheroidea</taxon>
        <taxon>Cytherideidae</taxon>
        <taxon>Cyprideis</taxon>
    </lineage>
</organism>
<dbReference type="Gene3D" id="3.40.720.10">
    <property type="entry name" value="Alkaline Phosphatase, subunit A"/>
    <property type="match status" value="1"/>
</dbReference>
<dbReference type="OrthoDB" id="96314at2759"/>
<dbReference type="AlphaFoldDB" id="A0A7R8WCT7"/>
<gene>
    <name evidence="6" type="ORF">CTOB1V02_LOCUS4868</name>
</gene>
<dbReference type="GO" id="GO:0004423">
    <property type="term" value="F:iduronate-2-sulfatase activity"/>
    <property type="evidence" value="ECO:0007669"/>
    <property type="project" value="TreeGrafter"/>
</dbReference>
<name>A0A7R8WCT7_9CRUS</name>
<dbReference type="InterPro" id="IPR000917">
    <property type="entry name" value="Sulfatase_N"/>
</dbReference>
<dbReference type="Pfam" id="PF00884">
    <property type="entry name" value="Sulfatase"/>
    <property type="match status" value="1"/>
</dbReference>
<protein>
    <recommendedName>
        <fullName evidence="5">Sulfatase N-terminal domain-containing protein</fullName>
    </recommendedName>
</protein>
<evidence type="ECO:0000313" key="6">
    <source>
        <dbReference type="EMBL" id="CAD7226957.1"/>
    </source>
</evidence>
<evidence type="ECO:0000256" key="4">
    <source>
        <dbReference type="ARBA" id="ARBA00022801"/>
    </source>
</evidence>
<dbReference type="PANTHER" id="PTHR45953">
    <property type="entry name" value="IDURONATE 2-SULFATASE"/>
    <property type="match status" value="1"/>
</dbReference>
<sequence length="217" mass="24224">MPDFKAAKPLRSDSLGTGMEAEAEFFRTGNPPATSSHSSAFIWQCCLLIMEARELNRGKNVLLFIIDDLRPLLGSYEDPLAVTPNIDRLANKGATFSKAYAQQALCAPSRNSLLTSRRPDTLRLYDVGSYWRQVAGNFTTLPQYFKEHGYYSVSMGKIFHPGRSCNHSDDMPYSWSQPPYHPPAQSFKNSAVCSSGSANSTERFRNLVCPVDVDEVR</sequence>
<dbReference type="PANTHER" id="PTHR45953:SF1">
    <property type="entry name" value="IDURONATE 2-SULFATASE"/>
    <property type="match status" value="1"/>
</dbReference>
<dbReference type="GO" id="GO:0005737">
    <property type="term" value="C:cytoplasm"/>
    <property type="evidence" value="ECO:0007669"/>
    <property type="project" value="TreeGrafter"/>
</dbReference>
<dbReference type="GO" id="GO:0046872">
    <property type="term" value="F:metal ion binding"/>
    <property type="evidence" value="ECO:0007669"/>
    <property type="project" value="UniProtKB-KW"/>
</dbReference>
<dbReference type="EMBL" id="OB660987">
    <property type="protein sequence ID" value="CAD7226957.1"/>
    <property type="molecule type" value="Genomic_DNA"/>
</dbReference>
<keyword evidence="3" id="KW-0479">Metal-binding</keyword>
<evidence type="ECO:0000256" key="1">
    <source>
        <dbReference type="ARBA" id="ARBA00001913"/>
    </source>
</evidence>
<reference evidence="6" key="1">
    <citation type="submission" date="2020-11" db="EMBL/GenBank/DDBJ databases">
        <authorList>
            <person name="Tran Van P."/>
        </authorList>
    </citation>
    <scope>NUCLEOTIDE SEQUENCE</scope>
</reference>
<evidence type="ECO:0000259" key="5">
    <source>
        <dbReference type="Pfam" id="PF00884"/>
    </source>
</evidence>
<comment type="similarity">
    <text evidence="2">Belongs to the sulfatase family.</text>
</comment>
<accession>A0A7R8WCT7</accession>
<dbReference type="SUPFAM" id="SSF53649">
    <property type="entry name" value="Alkaline phosphatase-like"/>
    <property type="match status" value="1"/>
</dbReference>
<keyword evidence="4" id="KW-0378">Hydrolase</keyword>
<dbReference type="InterPro" id="IPR017850">
    <property type="entry name" value="Alkaline_phosphatase_core_sf"/>
</dbReference>
<evidence type="ECO:0000256" key="3">
    <source>
        <dbReference type="ARBA" id="ARBA00022723"/>
    </source>
</evidence>
<evidence type="ECO:0000256" key="2">
    <source>
        <dbReference type="ARBA" id="ARBA00008779"/>
    </source>
</evidence>
<proteinExistence type="inferred from homology"/>
<feature type="domain" description="Sulfatase N-terminal" evidence="5">
    <location>
        <begin position="59"/>
        <end position="157"/>
    </location>
</feature>